<dbReference type="Proteomes" id="UP000245802">
    <property type="component" value="Chromosome"/>
</dbReference>
<reference evidence="2 3" key="1">
    <citation type="submission" date="2018-01" db="EMBL/GenBank/DDBJ databases">
        <title>G. obscuriglobus.</title>
        <authorList>
            <person name="Franke J."/>
            <person name="Blomberg W."/>
            <person name="Selmecki A."/>
        </authorList>
    </citation>
    <scope>NUCLEOTIDE SEQUENCE [LARGE SCALE GENOMIC DNA]</scope>
    <source>
        <strain evidence="2 3">DSM 5831</strain>
    </source>
</reference>
<proteinExistence type="predicted"/>
<dbReference type="Gene3D" id="3.40.190.10">
    <property type="entry name" value="Periplasmic binding protein-like II"/>
    <property type="match status" value="2"/>
</dbReference>
<accession>A0A2Z3H2H8</accession>
<name>A0A2Z3H2H8_9BACT</name>
<feature type="signal peptide" evidence="1">
    <location>
        <begin position="1"/>
        <end position="23"/>
    </location>
</feature>
<gene>
    <name evidence="2" type="ORF">C1280_20125</name>
</gene>
<evidence type="ECO:0000313" key="2">
    <source>
        <dbReference type="EMBL" id="AWM39061.1"/>
    </source>
</evidence>
<protein>
    <recommendedName>
        <fullName evidence="4">ABC transporter substrate-binding protein</fullName>
    </recommendedName>
</protein>
<evidence type="ECO:0008006" key="4">
    <source>
        <dbReference type="Google" id="ProtNLM"/>
    </source>
</evidence>
<feature type="chain" id="PRO_5016269387" description="ABC transporter substrate-binding protein" evidence="1">
    <location>
        <begin position="24"/>
        <end position="292"/>
    </location>
</feature>
<dbReference type="Pfam" id="PF12974">
    <property type="entry name" value="Phosphonate-bd"/>
    <property type="match status" value="1"/>
</dbReference>
<keyword evidence="1" id="KW-0732">Signal</keyword>
<organism evidence="2 3">
    <name type="scientific">Gemmata obscuriglobus</name>
    <dbReference type="NCBI Taxonomy" id="114"/>
    <lineage>
        <taxon>Bacteria</taxon>
        <taxon>Pseudomonadati</taxon>
        <taxon>Planctomycetota</taxon>
        <taxon>Planctomycetia</taxon>
        <taxon>Gemmatales</taxon>
        <taxon>Gemmataceae</taxon>
        <taxon>Gemmata</taxon>
    </lineage>
</organism>
<evidence type="ECO:0000313" key="3">
    <source>
        <dbReference type="Proteomes" id="UP000245802"/>
    </source>
</evidence>
<dbReference type="AlphaFoldDB" id="A0A2Z3H2H8"/>
<keyword evidence="3" id="KW-1185">Reference proteome</keyword>
<sequence>MYAVIVCCLLPVAVAVVPSAPWAAAAEPVAPARIGLPANMFSGLPAPVVQRASRPFQNMLEKQAGLKGEVTVGKDYVEIAEMLRGGKLELAVFHGFEFAWVKQHPELVPLVVTVPTNKLQACLVVNVNSKADGPHALKGESVAIPSGTKAHCQLYYDRLKGAAPAGCCEVAKVKGRTVEDALDAVSDDECPAALVDAGALVAYQKLKPGAGQQLKVLAQSEPFPPGVLVYRKGALTEEAAKQVRDGLVKCVNTDEGQLLTSLWRLKGFEAATQAYQLDLDKCLKVYPAPKQK</sequence>
<dbReference type="SUPFAM" id="SSF53850">
    <property type="entry name" value="Periplasmic binding protein-like II"/>
    <property type="match status" value="1"/>
</dbReference>
<dbReference type="KEGG" id="gog:C1280_20125"/>
<evidence type="ECO:0000256" key="1">
    <source>
        <dbReference type="SAM" id="SignalP"/>
    </source>
</evidence>
<dbReference type="EMBL" id="CP025958">
    <property type="protein sequence ID" value="AWM39061.1"/>
    <property type="molecule type" value="Genomic_DNA"/>
</dbReference>